<evidence type="ECO:0000256" key="2">
    <source>
        <dbReference type="ARBA" id="ARBA00012438"/>
    </source>
</evidence>
<keyword evidence="9" id="KW-1185">Reference proteome</keyword>
<dbReference type="SMART" id="SM00387">
    <property type="entry name" value="HATPase_c"/>
    <property type="match status" value="1"/>
</dbReference>
<comment type="caution">
    <text evidence="8">The sequence shown here is derived from an EMBL/GenBank/DDBJ whole genome shotgun (WGS) entry which is preliminary data.</text>
</comment>
<dbReference type="EMBL" id="QFYQ01000001">
    <property type="protein sequence ID" value="RAK54472.1"/>
    <property type="molecule type" value="Genomic_DNA"/>
</dbReference>
<reference evidence="9" key="1">
    <citation type="submission" date="2018-05" db="EMBL/GenBank/DDBJ databases">
        <authorList>
            <person name="Li X."/>
        </authorList>
    </citation>
    <scope>NUCLEOTIDE SEQUENCE [LARGE SCALE GENOMIC DNA]</scope>
    <source>
        <strain evidence="9">LX32</strain>
    </source>
</reference>
<keyword evidence="3" id="KW-0597">Phosphoprotein</keyword>
<dbReference type="Gene3D" id="1.10.287.130">
    <property type="match status" value="1"/>
</dbReference>
<evidence type="ECO:0000259" key="7">
    <source>
        <dbReference type="PROSITE" id="PS50109"/>
    </source>
</evidence>
<dbReference type="GO" id="GO:0000155">
    <property type="term" value="F:phosphorelay sensor kinase activity"/>
    <property type="evidence" value="ECO:0007669"/>
    <property type="project" value="InterPro"/>
</dbReference>
<dbReference type="AlphaFoldDB" id="A0A328AI31"/>
<sequence length="248" mass="26471">MRPAADPTPAPRASKDAVEAQKRSFLRMVSHELRTPLNSILGFSEILAGELYGPLGAPQYKEYAEIIRESGHKLLKLVNQVLEIARLEGNAVEWDLRPEPVGAAVEEALTGLSREVDEHGTKVVLAGGETALPQVVADARGLRNALSALIHNAIVFSPQGSEVRIAARQAGRWVDIEIANPFPNADPDDLARLLKPFEQGESALTRAAEGAGLGLPICALTCQAMGGRLTLAAERGQRITATVRLPAA</sequence>
<keyword evidence="4" id="KW-0808">Transferase</keyword>
<dbReference type="OrthoDB" id="9801651at2"/>
<evidence type="ECO:0000256" key="3">
    <source>
        <dbReference type="ARBA" id="ARBA00022553"/>
    </source>
</evidence>
<feature type="domain" description="Histidine kinase" evidence="7">
    <location>
        <begin position="28"/>
        <end position="248"/>
    </location>
</feature>
<evidence type="ECO:0000313" key="9">
    <source>
        <dbReference type="Proteomes" id="UP000249254"/>
    </source>
</evidence>
<dbReference type="SUPFAM" id="SSF55874">
    <property type="entry name" value="ATPase domain of HSP90 chaperone/DNA topoisomerase II/histidine kinase"/>
    <property type="match status" value="1"/>
</dbReference>
<comment type="catalytic activity">
    <reaction evidence="1">
        <text>ATP + protein L-histidine = ADP + protein N-phospho-L-histidine.</text>
        <dbReference type="EC" id="2.7.13.3"/>
    </reaction>
</comment>
<dbReference type="Pfam" id="PF00512">
    <property type="entry name" value="HisKA"/>
    <property type="match status" value="1"/>
</dbReference>
<dbReference type="SMART" id="SM00388">
    <property type="entry name" value="HisKA"/>
    <property type="match status" value="1"/>
</dbReference>
<dbReference type="PANTHER" id="PTHR43711">
    <property type="entry name" value="TWO-COMPONENT HISTIDINE KINASE"/>
    <property type="match status" value="1"/>
</dbReference>
<keyword evidence="5 8" id="KW-0418">Kinase</keyword>
<dbReference type="InterPro" id="IPR036890">
    <property type="entry name" value="HATPase_C_sf"/>
</dbReference>
<dbReference type="InterPro" id="IPR036097">
    <property type="entry name" value="HisK_dim/P_sf"/>
</dbReference>
<dbReference type="Pfam" id="PF02518">
    <property type="entry name" value="HATPase_c"/>
    <property type="match status" value="1"/>
</dbReference>
<evidence type="ECO:0000256" key="6">
    <source>
        <dbReference type="ARBA" id="ARBA00023012"/>
    </source>
</evidence>
<dbReference type="RefSeq" id="WP_111528223.1">
    <property type="nucleotide sequence ID" value="NZ_JBHRSG010000004.1"/>
</dbReference>
<keyword evidence="6" id="KW-0902">Two-component regulatory system</keyword>
<dbReference type="FunFam" id="1.10.287.130:FF:000001">
    <property type="entry name" value="Two-component sensor histidine kinase"/>
    <property type="match status" value="1"/>
</dbReference>
<evidence type="ECO:0000256" key="5">
    <source>
        <dbReference type="ARBA" id="ARBA00022777"/>
    </source>
</evidence>
<dbReference type="Gene3D" id="3.30.565.10">
    <property type="entry name" value="Histidine kinase-like ATPase, C-terminal domain"/>
    <property type="match status" value="1"/>
</dbReference>
<dbReference type="EC" id="2.7.13.3" evidence="2"/>
<evidence type="ECO:0000256" key="4">
    <source>
        <dbReference type="ARBA" id="ARBA00022679"/>
    </source>
</evidence>
<dbReference type="PANTHER" id="PTHR43711:SF26">
    <property type="entry name" value="SENSOR HISTIDINE KINASE RCSC"/>
    <property type="match status" value="1"/>
</dbReference>
<evidence type="ECO:0000256" key="1">
    <source>
        <dbReference type="ARBA" id="ARBA00000085"/>
    </source>
</evidence>
<evidence type="ECO:0000313" key="8">
    <source>
        <dbReference type="EMBL" id="RAK54472.1"/>
    </source>
</evidence>
<dbReference type="SUPFAM" id="SSF47384">
    <property type="entry name" value="Homodimeric domain of signal transducing histidine kinase"/>
    <property type="match status" value="1"/>
</dbReference>
<protein>
    <recommendedName>
        <fullName evidence="2">histidine kinase</fullName>
        <ecNumber evidence="2">2.7.13.3</ecNumber>
    </recommendedName>
</protein>
<dbReference type="CDD" id="cd00082">
    <property type="entry name" value="HisKA"/>
    <property type="match status" value="1"/>
</dbReference>
<organism evidence="8 9">
    <name type="scientific">Phenylobacterium soli</name>
    <dbReference type="NCBI Taxonomy" id="2170551"/>
    <lineage>
        <taxon>Bacteria</taxon>
        <taxon>Pseudomonadati</taxon>
        <taxon>Pseudomonadota</taxon>
        <taxon>Alphaproteobacteria</taxon>
        <taxon>Caulobacterales</taxon>
        <taxon>Caulobacteraceae</taxon>
        <taxon>Phenylobacterium</taxon>
    </lineage>
</organism>
<dbReference type="PROSITE" id="PS50109">
    <property type="entry name" value="HIS_KIN"/>
    <property type="match status" value="1"/>
</dbReference>
<dbReference type="InterPro" id="IPR003661">
    <property type="entry name" value="HisK_dim/P_dom"/>
</dbReference>
<dbReference type="InterPro" id="IPR005467">
    <property type="entry name" value="His_kinase_dom"/>
</dbReference>
<accession>A0A328AI31</accession>
<name>A0A328AI31_9CAUL</name>
<gene>
    <name evidence="8" type="ORF">DJ017_08025</name>
</gene>
<dbReference type="InterPro" id="IPR003594">
    <property type="entry name" value="HATPase_dom"/>
</dbReference>
<proteinExistence type="predicted"/>
<dbReference type="InterPro" id="IPR050736">
    <property type="entry name" value="Sensor_HK_Regulatory"/>
</dbReference>
<dbReference type="Proteomes" id="UP000249254">
    <property type="component" value="Unassembled WGS sequence"/>
</dbReference>